<protein>
    <submittedName>
        <fullName evidence="2">39S ribosomal protein L55, mitochondrial</fullName>
    </submittedName>
</protein>
<keyword evidence="2" id="KW-0689">Ribosomal protein</keyword>
<dbReference type="RefSeq" id="XP_011495498.1">
    <property type="nucleotide sequence ID" value="XM_011497196.1"/>
</dbReference>
<dbReference type="GO" id="GO:0005762">
    <property type="term" value="C:mitochondrial large ribosomal subunit"/>
    <property type="evidence" value="ECO:0007669"/>
    <property type="project" value="InterPro"/>
</dbReference>
<dbReference type="InterPro" id="IPR018615">
    <property type="entry name" value="Ribosomal_mL55"/>
</dbReference>
<keyword evidence="1" id="KW-1185">Reference proteome</keyword>
<dbReference type="Gene3D" id="6.20.130.20">
    <property type="entry name" value="Mitochondrial ribosomal protein L55"/>
    <property type="match status" value="1"/>
</dbReference>
<dbReference type="PANTHER" id="PTHR34095">
    <property type="entry name" value="39S RIBOSOMAL PROTEIN L55, MITOCHONDRIAL"/>
    <property type="match status" value="1"/>
</dbReference>
<keyword evidence="2" id="KW-0687">Ribonucleoprotein</keyword>
<organism evidence="1 2">
    <name type="scientific">Ceratosolen solmsi marchali</name>
    <dbReference type="NCBI Taxonomy" id="326594"/>
    <lineage>
        <taxon>Eukaryota</taxon>
        <taxon>Metazoa</taxon>
        <taxon>Ecdysozoa</taxon>
        <taxon>Arthropoda</taxon>
        <taxon>Hexapoda</taxon>
        <taxon>Insecta</taxon>
        <taxon>Pterygota</taxon>
        <taxon>Neoptera</taxon>
        <taxon>Endopterygota</taxon>
        <taxon>Hymenoptera</taxon>
        <taxon>Apocrita</taxon>
        <taxon>Proctotrupomorpha</taxon>
        <taxon>Chalcidoidea</taxon>
        <taxon>Agaonidae</taxon>
        <taxon>Agaoninae</taxon>
        <taxon>Ceratosolen</taxon>
    </lineage>
</organism>
<evidence type="ECO:0000313" key="2">
    <source>
        <dbReference type="RefSeq" id="XP_011495498.1"/>
    </source>
</evidence>
<dbReference type="CTD" id="128308"/>
<proteinExistence type="predicted"/>
<gene>
    <name evidence="2" type="primary">LOC105360312</name>
</gene>
<dbReference type="AlphaFoldDB" id="A0AAJ6VNF9"/>
<dbReference type="InterPro" id="IPR044884">
    <property type="entry name" value="Ribosomal_mL55_sf"/>
</dbReference>
<reference evidence="2" key="1">
    <citation type="submission" date="2025-08" db="UniProtKB">
        <authorList>
            <consortium name="RefSeq"/>
        </authorList>
    </citation>
    <scope>IDENTIFICATION</scope>
</reference>
<name>A0AAJ6VNF9_9HYME</name>
<accession>A0AAJ6VNF9</accession>
<dbReference type="Proteomes" id="UP000695007">
    <property type="component" value="Unplaced"/>
</dbReference>
<dbReference type="KEGG" id="csol:105360312"/>
<dbReference type="GO" id="GO:0003735">
    <property type="term" value="F:structural constituent of ribosome"/>
    <property type="evidence" value="ECO:0007669"/>
    <property type="project" value="InterPro"/>
</dbReference>
<dbReference type="PANTHER" id="PTHR34095:SF1">
    <property type="entry name" value="LARGE RIBOSOMAL SUBUNIT PROTEIN ML55"/>
    <property type="match status" value="1"/>
</dbReference>
<sequence>MASKVSFLLKSTSVIALSTRNINCLVAAITKPHRKVYLKQFMTVLQHPDGSTIKIRYHEPIGIIRLPLDLSKLSEKERKAILLERQPTPKKIVDDCEIENTFDENRYLKF</sequence>
<dbReference type="GeneID" id="105360312"/>
<evidence type="ECO:0000313" key="1">
    <source>
        <dbReference type="Proteomes" id="UP000695007"/>
    </source>
</evidence>
<dbReference type="Pfam" id="PF09776">
    <property type="entry name" value="Mitoc_L55"/>
    <property type="match status" value="1"/>
</dbReference>
<dbReference type="GO" id="GO:0006412">
    <property type="term" value="P:translation"/>
    <property type="evidence" value="ECO:0007669"/>
    <property type="project" value="TreeGrafter"/>
</dbReference>